<keyword evidence="3" id="KW-1185">Reference proteome</keyword>
<dbReference type="EMBL" id="JBGMDY010000010">
    <property type="protein sequence ID" value="KAL2319392.1"/>
    <property type="molecule type" value="Genomic_DNA"/>
</dbReference>
<feature type="region of interest" description="Disordered" evidence="1">
    <location>
        <begin position="239"/>
        <end position="273"/>
    </location>
</feature>
<feature type="compositionally biased region" description="Basic residues" evidence="1">
    <location>
        <begin position="129"/>
        <end position="142"/>
    </location>
</feature>
<evidence type="ECO:0000256" key="1">
    <source>
        <dbReference type="SAM" id="MobiDB-lite"/>
    </source>
</evidence>
<sequence length="273" mass="29607">MVGMDGFGGGGDLGKGPSKEDRRQLWSVPTATDNPGLHRSCNLGFSDLLTIYRAEDLRFLSDIDDLSTTFWNLKKVVSEPKSANSSVNRGQEKVSKEILCKIALYNTRDMSSSTTNNDLGEHSSPPPKRGIKGTTKAKRSRYIIKIPLQKNNSNEAPLEEPRPPEAQNVDPVPSQPIVGEPNHPLPRNVEPHQCQPQIEHPTIVNEFVEQSPLHSNAFVVPTTFSGHLPPSVASQIAGGRRISLSSPSEANGSPASLPSQGNQNVVHVEGTTE</sequence>
<accession>A0ABD1L799</accession>
<dbReference type="Proteomes" id="UP001603857">
    <property type="component" value="Unassembled WGS sequence"/>
</dbReference>
<evidence type="ECO:0000313" key="2">
    <source>
        <dbReference type="EMBL" id="KAL2319392.1"/>
    </source>
</evidence>
<feature type="region of interest" description="Disordered" evidence="1">
    <location>
        <begin position="1"/>
        <end position="23"/>
    </location>
</feature>
<reference evidence="2 3" key="1">
    <citation type="submission" date="2024-08" db="EMBL/GenBank/DDBJ databases">
        <title>Insights into the chromosomal genome structure of Flemingia macrophylla.</title>
        <authorList>
            <person name="Ding Y."/>
            <person name="Zhao Y."/>
            <person name="Bi W."/>
            <person name="Wu M."/>
            <person name="Zhao G."/>
            <person name="Gong Y."/>
            <person name="Li W."/>
            <person name="Zhang P."/>
        </authorList>
    </citation>
    <scope>NUCLEOTIDE SEQUENCE [LARGE SCALE GENOMIC DNA]</scope>
    <source>
        <strain evidence="2">DYQJB</strain>
        <tissue evidence="2">Leaf</tissue>
    </source>
</reference>
<feature type="compositionally biased region" description="Gly residues" evidence="1">
    <location>
        <begin position="1"/>
        <end position="14"/>
    </location>
</feature>
<organism evidence="2 3">
    <name type="scientific">Flemingia macrophylla</name>
    <dbReference type="NCBI Taxonomy" id="520843"/>
    <lineage>
        <taxon>Eukaryota</taxon>
        <taxon>Viridiplantae</taxon>
        <taxon>Streptophyta</taxon>
        <taxon>Embryophyta</taxon>
        <taxon>Tracheophyta</taxon>
        <taxon>Spermatophyta</taxon>
        <taxon>Magnoliopsida</taxon>
        <taxon>eudicotyledons</taxon>
        <taxon>Gunneridae</taxon>
        <taxon>Pentapetalae</taxon>
        <taxon>rosids</taxon>
        <taxon>fabids</taxon>
        <taxon>Fabales</taxon>
        <taxon>Fabaceae</taxon>
        <taxon>Papilionoideae</taxon>
        <taxon>50 kb inversion clade</taxon>
        <taxon>NPAAA clade</taxon>
        <taxon>indigoferoid/millettioid clade</taxon>
        <taxon>Phaseoleae</taxon>
        <taxon>Flemingia</taxon>
    </lineage>
</organism>
<comment type="caution">
    <text evidence="2">The sequence shown here is derived from an EMBL/GenBank/DDBJ whole genome shotgun (WGS) entry which is preliminary data.</text>
</comment>
<feature type="region of interest" description="Disordered" evidence="1">
    <location>
        <begin position="110"/>
        <end position="183"/>
    </location>
</feature>
<evidence type="ECO:0000313" key="3">
    <source>
        <dbReference type="Proteomes" id="UP001603857"/>
    </source>
</evidence>
<gene>
    <name evidence="2" type="ORF">Fmac_028361</name>
</gene>
<feature type="compositionally biased region" description="Polar residues" evidence="1">
    <location>
        <begin position="243"/>
        <end position="273"/>
    </location>
</feature>
<protein>
    <submittedName>
        <fullName evidence="2">Uncharacterized protein</fullName>
    </submittedName>
</protein>
<name>A0ABD1L799_9FABA</name>
<proteinExistence type="predicted"/>
<dbReference type="AlphaFoldDB" id="A0ABD1L799"/>